<evidence type="ECO:0000256" key="3">
    <source>
        <dbReference type="ARBA" id="ARBA00005840"/>
    </source>
</evidence>
<comment type="caution">
    <text evidence="13">The sequence shown here is derived from an EMBL/GenBank/DDBJ whole genome shotgun (WGS) entry which is preliminary data.</text>
</comment>
<evidence type="ECO:0000256" key="1">
    <source>
        <dbReference type="ARBA" id="ARBA00002442"/>
    </source>
</evidence>
<feature type="transmembrane region" description="Helical" evidence="11">
    <location>
        <begin position="162"/>
        <end position="181"/>
    </location>
</feature>
<feature type="transmembrane region" description="Helical" evidence="11">
    <location>
        <begin position="133"/>
        <end position="150"/>
    </location>
</feature>
<comment type="subcellular location">
    <subcellularLocation>
        <location evidence="2">Membrane</location>
        <topology evidence="2">Multi-pass membrane protein</topology>
    </subcellularLocation>
</comment>
<feature type="transmembrane region" description="Helical" evidence="11">
    <location>
        <begin position="21"/>
        <end position="41"/>
    </location>
</feature>
<dbReference type="Pfam" id="PF01578">
    <property type="entry name" value="Cytochrom_C_asm"/>
    <property type="match status" value="1"/>
</dbReference>
<dbReference type="RefSeq" id="WP_200239419.1">
    <property type="nucleotide sequence ID" value="NZ_NRRV01000040.1"/>
</dbReference>
<sequence>MKINWFKYASPTAFYPVAGRLVPVFGVAALALMLFALYWGFFETPERLGGTNPQKEYYRIIFIHVPAAWMSMWLYLVLAAWSAVGLVFNTRLSFMMANAVAPTGAIFTFLALWTGAFWGRPSWGTYWDWDPRLTSELILFFLYIGFMALHSAIDDNRRADQAAALLAIVGLVMLPIIYWSINCPDPNNCAALHQRSSVTDIESNILTAMLVMTLGFWLYSFAAAFARLRNIILLREQDSAWVRKMVDEAGAGPSSSPPPGAGAADGLDAGGHRASRGVSV</sequence>
<dbReference type="Proteomes" id="UP000748752">
    <property type="component" value="Unassembled WGS sequence"/>
</dbReference>
<keyword evidence="5 11" id="KW-0812">Transmembrane</keyword>
<keyword evidence="6" id="KW-0201">Cytochrome c-type biogenesis</keyword>
<evidence type="ECO:0000256" key="9">
    <source>
        <dbReference type="ARBA" id="ARBA00032940"/>
    </source>
</evidence>
<keyword evidence="14" id="KW-1185">Reference proteome</keyword>
<accession>A0ABS1CLD2</accession>
<evidence type="ECO:0000256" key="5">
    <source>
        <dbReference type="ARBA" id="ARBA00022692"/>
    </source>
</evidence>
<evidence type="ECO:0000313" key="14">
    <source>
        <dbReference type="Proteomes" id="UP000748752"/>
    </source>
</evidence>
<comment type="similarity">
    <text evidence="3">Belongs to the CcmC/CycZ/HelC family.</text>
</comment>
<name>A0ABS1CLD2_9GAMM</name>
<dbReference type="InterPro" id="IPR003557">
    <property type="entry name" value="Cyt_c_biogenesis_CcmC"/>
</dbReference>
<evidence type="ECO:0000256" key="6">
    <source>
        <dbReference type="ARBA" id="ARBA00022748"/>
    </source>
</evidence>
<protein>
    <recommendedName>
        <fullName evidence="4">Heme exporter protein C</fullName>
    </recommendedName>
    <alternativeName>
        <fullName evidence="9">Cytochrome c-type biogenesis protein CcmC</fullName>
    </alternativeName>
</protein>
<dbReference type="PANTHER" id="PTHR30071">
    <property type="entry name" value="HEME EXPORTER PROTEIN C"/>
    <property type="match status" value="1"/>
</dbReference>
<evidence type="ECO:0000256" key="4">
    <source>
        <dbReference type="ARBA" id="ARBA00016463"/>
    </source>
</evidence>
<evidence type="ECO:0000259" key="12">
    <source>
        <dbReference type="Pfam" id="PF01578"/>
    </source>
</evidence>
<proteinExistence type="inferred from homology"/>
<feature type="region of interest" description="Disordered" evidence="10">
    <location>
        <begin position="249"/>
        <end position="280"/>
    </location>
</feature>
<organism evidence="13 14">
    <name type="scientific">Thiohalocapsa halophila</name>
    <dbReference type="NCBI Taxonomy" id="69359"/>
    <lineage>
        <taxon>Bacteria</taxon>
        <taxon>Pseudomonadati</taxon>
        <taxon>Pseudomonadota</taxon>
        <taxon>Gammaproteobacteria</taxon>
        <taxon>Chromatiales</taxon>
        <taxon>Chromatiaceae</taxon>
        <taxon>Thiohalocapsa</taxon>
    </lineage>
</organism>
<comment type="function">
    <text evidence="1">Required for the export of heme to the periplasm for the biogenesis of c-type cytochromes.</text>
</comment>
<evidence type="ECO:0000256" key="7">
    <source>
        <dbReference type="ARBA" id="ARBA00022989"/>
    </source>
</evidence>
<keyword evidence="7 11" id="KW-1133">Transmembrane helix</keyword>
<evidence type="ECO:0000256" key="8">
    <source>
        <dbReference type="ARBA" id="ARBA00023136"/>
    </source>
</evidence>
<dbReference type="InterPro" id="IPR045062">
    <property type="entry name" value="Cyt_c_biogenesis_CcsA/CcmC"/>
</dbReference>
<feature type="transmembrane region" description="Helical" evidence="11">
    <location>
        <begin position="95"/>
        <end position="113"/>
    </location>
</feature>
<dbReference type="InterPro" id="IPR002541">
    <property type="entry name" value="Cyt_c_assembly"/>
</dbReference>
<evidence type="ECO:0000256" key="11">
    <source>
        <dbReference type="SAM" id="Phobius"/>
    </source>
</evidence>
<evidence type="ECO:0000256" key="10">
    <source>
        <dbReference type="SAM" id="MobiDB-lite"/>
    </source>
</evidence>
<gene>
    <name evidence="13" type="ORF">CKO31_15630</name>
</gene>
<keyword evidence="8 11" id="KW-0472">Membrane</keyword>
<dbReference type="PANTHER" id="PTHR30071:SF1">
    <property type="entry name" value="CYTOCHROME B_B6 PROTEIN-RELATED"/>
    <property type="match status" value="1"/>
</dbReference>
<dbReference type="EMBL" id="NRRV01000040">
    <property type="protein sequence ID" value="MBK1632141.1"/>
    <property type="molecule type" value="Genomic_DNA"/>
</dbReference>
<evidence type="ECO:0000313" key="13">
    <source>
        <dbReference type="EMBL" id="MBK1632141.1"/>
    </source>
</evidence>
<feature type="domain" description="Cytochrome c assembly protein" evidence="12">
    <location>
        <begin position="25"/>
        <end position="182"/>
    </location>
</feature>
<dbReference type="PRINTS" id="PR01386">
    <property type="entry name" value="CCMCBIOGNSIS"/>
</dbReference>
<feature type="transmembrane region" description="Helical" evidence="11">
    <location>
        <begin position="61"/>
        <end position="88"/>
    </location>
</feature>
<reference evidence="13 14" key="1">
    <citation type="journal article" date="2020" name="Microorganisms">
        <title>Osmotic Adaptation and Compatible Solute Biosynthesis of Phototrophic Bacteria as Revealed from Genome Analyses.</title>
        <authorList>
            <person name="Imhoff J.F."/>
            <person name="Rahn T."/>
            <person name="Kunzel S."/>
            <person name="Keller A."/>
            <person name="Neulinger S.C."/>
        </authorList>
    </citation>
    <scope>NUCLEOTIDE SEQUENCE [LARGE SCALE GENOMIC DNA]</scope>
    <source>
        <strain evidence="13 14">DSM 6210</strain>
    </source>
</reference>
<feature type="transmembrane region" description="Helical" evidence="11">
    <location>
        <begin position="205"/>
        <end position="226"/>
    </location>
</feature>
<evidence type="ECO:0000256" key="2">
    <source>
        <dbReference type="ARBA" id="ARBA00004141"/>
    </source>
</evidence>